<gene>
    <name evidence="1" type="ORF">AVDCRST_MAG31-582</name>
</gene>
<proteinExistence type="predicted"/>
<keyword evidence="1" id="KW-0131">Cell cycle</keyword>
<dbReference type="GO" id="GO:0051301">
    <property type="term" value="P:cell division"/>
    <property type="evidence" value="ECO:0007669"/>
    <property type="project" value="UniProtKB-KW"/>
</dbReference>
<dbReference type="EMBL" id="CADCWA010000043">
    <property type="protein sequence ID" value="CAA9505944.1"/>
    <property type="molecule type" value="Genomic_DNA"/>
</dbReference>
<accession>A0A6J4SUT6</accession>
<evidence type="ECO:0000313" key="1">
    <source>
        <dbReference type="EMBL" id="CAA9505944.1"/>
    </source>
</evidence>
<keyword evidence="1" id="KW-0132">Cell division</keyword>
<organism evidence="1">
    <name type="scientific">uncultured Sphingomonas sp</name>
    <dbReference type="NCBI Taxonomy" id="158754"/>
    <lineage>
        <taxon>Bacteria</taxon>
        <taxon>Pseudomonadati</taxon>
        <taxon>Pseudomonadota</taxon>
        <taxon>Alphaproteobacteria</taxon>
        <taxon>Sphingomonadales</taxon>
        <taxon>Sphingomonadaceae</taxon>
        <taxon>Sphingomonas</taxon>
        <taxon>environmental samples</taxon>
    </lineage>
</organism>
<protein>
    <submittedName>
        <fullName evidence="1">Cell division protein FtsW</fullName>
    </submittedName>
</protein>
<feature type="non-terminal residue" evidence="1">
    <location>
        <position position="61"/>
    </location>
</feature>
<sequence>HAGQRPPRPIQGHDPAVHLLRRQLHAGAVGRHGTAARLYPAEPVSEALALCREVERGGRPV</sequence>
<name>A0A6J4SUT6_9SPHN</name>
<dbReference type="AlphaFoldDB" id="A0A6J4SUT6"/>
<feature type="non-terminal residue" evidence="1">
    <location>
        <position position="1"/>
    </location>
</feature>
<reference evidence="1" key="1">
    <citation type="submission" date="2020-02" db="EMBL/GenBank/DDBJ databases">
        <authorList>
            <person name="Meier V. D."/>
        </authorList>
    </citation>
    <scope>NUCLEOTIDE SEQUENCE</scope>
    <source>
        <strain evidence="1">AVDCRST_MAG31</strain>
    </source>
</reference>